<accession>A0ABQ6BZQ2</accession>
<dbReference type="NCBIfam" id="TIGR04474">
    <property type="entry name" value="tcm_partner"/>
    <property type="match status" value="1"/>
</dbReference>
<reference evidence="3" key="1">
    <citation type="journal article" date="2019" name="Int. J. Syst. Evol. Microbiol.">
        <title>The Global Catalogue of Microorganisms (GCM) 10K type strain sequencing project: providing services to taxonomists for standard genome sequencing and annotation.</title>
        <authorList>
            <consortium name="The Broad Institute Genomics Platform"/>
            <consortium name="The Broad Institute Genome Sequencing Center for Infectious Disease"/>
            <person name="Wu L."/>
            <person name="Ma J."/>
        </authorList>
    </citation>
    <scope>NUCLEOTIDE SEQUENCE [LARGE SCALE GENOMIC DNA]</scope>
    <source>
        <strain evidence="3">NBRC 104970</strain>
    </source>
</reference>
<organism evidence="2 3">
    <name type="scientific">Chitiniphilus shinanonensis</name>
    <dbReference type="NCBI Taxonomy" id="553088"/>
    <lineage>
        <taxon>Bacteria</taxon>
        <taxon>Pseudomonadati</taxon>
        <taxon>Pseudomonadota</taxon>
        <taxon>Betaproteobacteria</taxon>
        <taxon>Neisseriales</taxon>
        <taxon>Chitinibacteraceae</taxon>
        <taxon>Chitiniphilus</taxon>
    </lineage>
</organism>
<comment type="caution">
    <text evidence="2">The sequence shown here is derived from an EMBL/GenBank/DDBJ whole genome shotgun (WGS) entry which is preliminary data.</text>
</comment>
<name>A0ABQ6BZQ2_9NEIS</name>
<keyword evidence="3" id="KW-1185">Reference proteome</keyword>
<dbReference type="EMBL" id="BSOZ01000045">
    <property type="protein sequence ID" value="GLS05388.1"/>
    <property type="molecule type" value="Genomic_DNA"/>
</dbReference>
<dbReference type="RefSeq" id="WP_018749721.1">
    <property type="nucleotide sequence ID" value="NZ_BSOZ01000045.1"/>
</dbReference>
<protein>
    <recommendedName>
        <fullName evidence="1">GMT-like wHTH domain-containing protein</fullName>
    </recommendedName>
</protein>
<gene>
    <name evidence="2" type="ORF">GCM10007860_25400</name>
</gene>
<evidence type="ECO:0000313" key="3">
    <source>
        <dbReference type="Proteomes" id="UP001156836"/>
    </source>
</evidence>
<feature type="domain" description="GMT-like wHTH" evidence="1">
    <location>
        <begin position="327"/>
        <end position="392"/>
    </location>
</feature>
<evidence type="ECO:0000259" key="1">
    <source>
        <dbReference type="Pfam" id="PF22560"/>
    </source>
</evidence>
<dbReference type="Pfam" id="PF22560">
    <property type="entry name" value="GMT-wHTH"/>
    <property type="match status" value="1"/>
</dbReference>
<proteinExistence type="predicted"/>
<dbReference type="Proteomes" id="UP001156836">
    <property type="component" value="Unassembled WGS sequence"/>
</dbReference>
<evidence type="ECO:0000313" key="2">
    <source>
        <dbReference type="EMBL" id="GLS05388.1"/>
    </source>
</evidence>
<dbReference type="InterPro" id="IPR054339">
    <property type="entry name" value="GMT_wHTH"/>
</dbReference>
<dbReference type="InterPro" id="IPR031009">
    <property type="entry name" value="Tcm_partner"/>
</dbReference>
<sequence>MSRRQYNYSNGPDKIQQHSIAKHRILQSYMAAYYQTLVGERARNEFRLTVVDGFAGAGEYIHQDTEALVEGSPLILLQAASEAEFLVNRKREKPVRFDVSHFFIEKNRDGFGLLKQSLEKRGYGREFDKSIFLRRNKFERELPGILEFIKRKSPRNGRAIFVLDQYGYNEVPVPQMRQIMQLLPTAEIILTFAVDSLLNYANDKNLENALEKIQMPDIFGGRTFEEIKSSEPHWRLFVQSCLYHRLVEGSGARYYTPFFIRNKDGHGDYWLLHLSHHPRARDVMTEVHWQNSNYFIHYGGAGLDMFQMNGYDPVYDDAFRGQNTLPYGFDDSAKAMSQSVMLEQIARLVRKYDQGITFGQLFSDHCNQTPATARIFGEVVAELAAQREIGISSITGGRRTAAASIVASDRIYLLPQRSFVF</sequence>